<feature type="compositionally biased region" description="Polar residues" evidence="6">
    <location>
        <begin position="1037"/>
        <end position="1058"/>
    </location>
</feature>
<name>A0A0L7L3H9_OPEBR</name>
<feature type="compositionally biased region" description="Low complexity" evidence="6">
    <location>
        <begin position="931"/>
        <end position="943"/>
    </location>
</feature>
<proteinExistence type="predicted"/>
<dbReference type="Pfam" id="PF01607">
    <property type="entry name" value="CBM_14"/>
    <property type="match status" value="11"/>
</dbReference>
<feature type="region of interest" description="Disordered" evidence="6">
    <location>
        <begin position="420"/>
        <end position="459"/>
    </location>
</feature>
<feature type="region of interest" description="Disordered" evidence="6">
    <location>
        <begin position="693"/>
        <end position="741"/>
    </location>
</feature>
<feature type="region of interest" description="Disordered" evidence="6">
    <location>
        <begin position="1341"/>
        <end position="1401"/>
    </location>
</feature>
<feature type="compositionally biased region" description="Low complexity" evidence="6">
    <location>
        <begin position="352"/>
        <end position="372"/>
    </location>
</feature>
<feature type="domain" description="Chitin-binding type-2" evidence="8">
    <location>
        <begin position="854"/>
        <end position="914"/>
    </location>
</feature>
<evidence type="ECO:0000256" key="5">
    <source>
        <dbReference type="ARBA" id="ARBA00023180"/>
    </source>
</evidence>
<keyword evidence="5" id="KW-0325">Glycoprotein</keyword>
<dbReference type="FunFam" id="2.170.140.10:FF:000006">
    <property type="entry name" value="Mucin related 89F, isoform B"/>
    <property type="match status" value="5"/>
</dbReference>
<keyword evidence="10" id="KW-1185">Reference proteome</keyword>
<feature type="compositionally biased region" description="Low complexity" evidence="6">
    <location>
        <begin position="425"/>
        <end position="458"/>
    </location>
</feature>
<feature type="compositionally biased region" description="Polar residues" evidence="6">
    <location>
        <begin position="693"/>
        <end position="708"/>
    </location>
</feature>
<feature type="region of interest" description="Disordered" evidence="6">
    <location>
        <begin position="512"/>
        <end position="587"/>
    </location>
</feature>
<feature type="region of interest" description="Disordered" evidence="6">
    <location>
        <begin position="1455"/>
        <end position="1732"/>
    </location>
</feature>
<feature type="compositionally biased region" description="Basic and acidic residues" evidence="6">
    <location>
        <begin position="826"/>
        <end position="842"/>
    </location>
</feature>
<organism evidence="9 10">
    <name type="scientific">Operophtera brumata</name>
    <name type="common">Winter moth</name>
    <name type="synonym">Phalaena brumata</name>
    <dbReference type="NCBI Taxonomy" id="104452"/>
    <lineage>
        <taxon>Eukaryota</taxon>
        <taxon>Metazoa</taxon>
        <taxon>Ecdysozoa</taxon>
        <taxon>Arthropoda</taxon>
        <taxon>Hexapoda</taxon>
        <taxon>Insecta</taxon>
        <taxon>Pterygota</taxon>
        <taxon>Neoptera</taxon>
        <taxon>Endopterygota</taxon>
        <taxon>Lepidoptera</taxon>
        <taxon>Glossata</taxon>
        <taxon>Ditrysia</taxon>
        <taxon>Geometroidea</taxon>
        <taxon>Geometridae</taxon>
        <taxon>Larentiinae</taxon>
        <taxon>Operophtera</taxon>
    </lineage>
</organism>
<feature type="domain" description="Chitin-binding type-2" evidence="8">
    <location>
        <begin position="1283"/>
        <end position="1345"/>
    </location>
</feature>
<dbReference type="InterPro" id="IPR002557">
    <property type="entry name" value="Chitin-bd_dom"/>
</dbReference>
<evidence type="ECO:0000256" key="7">
    <source>
        <dbReference type="SAM" id="SignalP"/>
    </source>
</evidence>
<feature type="domain" description="Chitin-binding type-2" evidence="8">
    <location>
        <begin position="51"/>
        <end position="113"/>
    </location>
</feature>
<dbReference type="PANTHER" id="PTHR23301:SF110">
    <property type="entry name" value="LD43683P-RELATED"/>
    <property type="match status" value="1"/>
</dbReference>
<feature type="domain" description="Chitin-binding type-2" evidence="8">
    <location>
        <begin position="1175"/>
        <end position="1235"/>
    </location>
</feature>
<feature type="region of interest" description="Disordered" evidence="6">
    <location>
        <begin position="311"/>
        <end position="330"/>
    </location>
</feature>
<dbReference type="InterPro" id="IPR036508">
    <property type="entry name" value="Chitin-bd_dom_sf"/>
</dbReference>
<feature type="region of interest" description="Disordered" evidence="6">
    <location>
        <begin position="1019"/>
        <end position="1068"/>
    </location>
</feature>
<feature type="compositionally biased region" description="Low complexity" evidence="6">
    <location>
        <begin position="527"/>
        <end position="545"/>
    </location>
</feature>
<dbReference type="Proteomes" id="UP000037510">
    <property type="component" value="Unassembled WGS sequence"/>
</dbReference>
<feature type="compositionally biased region" description="Low complexity" evidence="6">
    <location>
        <begin position="1352"/>
        <end position="1392"/>
    </location>
</feature>
<feature type="domain" description="Chitin-binding type-2" evidence="8">
    <location>
        <begin position="1069"/>
        <end position="1129"/>
    </location>
</feature>
<dbReference type="GO" id="GO:0005576">
    <property type="term" value="C:extracellular region"/>
    <property type="evidence" value="ECO:0007669"/>
    <property type="project" value="InterPro"/>
</dbReference>
<feature type="signal peptide" evidence="7">
    <location>
        <begin position="1"/>
        <end position="19"/>
    </location>
</feature>
<feature type="region of interest" description="Disordered" evidence="6">
    <location>
        <begin position="931"/>
        <end position="964"/>
    </location>
</feature>
<keyword evidence="3" id="KW-0677">Repeat</keyword>
<accession>A0A0L7L3H9</accession>
<feature type="region of interest" description="Disordered" evidence="6">
    <location>
        <begin position="1235"/>
        <end position="1286"/>
    </location>
</feature>
<keyword evidence="1" id="KW-0147">Chitin-binding</keyword>
<feature type="compositionally biased region" description="Polar residues" evidence="6">
    <location>
        <begin position="952"/>
        <end position="961"/>
    </location>
</feature>
<protein>
    <recommendedName>
        <fullName evidence="8">Chitin-binding type-2 domain-containing protein</fullName>
    </recommendedName>
</protein>
<feature type="domain" description="Chitin-binding type-2" evidence="8">
    <location>
        <begin position="1737"/>
        <end position="1798"/>
    </location>
</feature>
<dbReference type="InterPro" id="IPR051940">
    <property type="entry name" value="Chitin_bind-dev_reg"/>
</dbReference>
<sequence>MYKFTRYSLSLLLLTSSLGADAGNDSSTEEHRVPRVSGRIVKVYSGNRPEPYLCNSEGYKLDPHSCASFYRCVKEKNGKFNVFRYQCAPGTVYDPELETCNHPRSTRRTECGGVMMKPTVGTIDSTLVNEIEPQKELPRPIKTDVLALVKETSVKESTVTHKESPWVTSQSISTGSPLKTMLYLSPSTPPAYFEDTNKYNPGYNNVESTNLPWMSDKVEDDWSKTSSLPKITTNSKNTVICSDDGFTGDTENCRKFYRCVGNQRGGFLRYEFFCSEPTVWDEEIQSCNHPWAVKRSKCGRRMSFTDISETMKPTSTEEISTTQEPTSSTAEYRQKTNKTIQQQLQISHGSTVTQTQTQISSSDQTIQNQTQINYGDRITQNKDTKTKQNQTQISFSSAVSQTQTQIDYGDKGMQTQVQIDHSKNSSQSQTQIHESTTSQTTTSIQNSSPNNNNQCSENGFMGDSNDCKKFYRCVDSGKGTLTKYEYLCGDGTVWDQSIEACNHAGAVKECGGQSHSETISSSTVKPTTSYADTTTSTQSANQSTSEAYAPEIDDIDVGYGNEVQPTTLSSMTSTKTTTIREPQNVPNNHNECISSGFMGDASNCKKFYRCVENRMGEYTRYEFTCGEESHTNNVCTQSGFMGDHRDCKKFYRCVDNGDETYTRYDFICGEGTLWDSKIEACNHEWAVETCSGSTESTTPVYSSSSQHPTLHDEIEENESTTQNQESISTTQRSTTTVGSETTPNQYCTNSGFVGDANDCKKFYRCVDNGNGGYDRYQFSCGEGTVWDKSILACNHAWAVKECGASSSATTQISNESTSENTVISTEVDHQEPTRHTTEKSESTTRNPSENEVNDGDCEKEGFFGSLIDCKKFYRCVDDGNGGFTKYEFNCGEGTTWNQKIEACDHPSQDRPCGQDYQSTTKESHINDEMITETTTKITSSTASIDKEDSQETQKPQSSSGACKSEGFNADTTDCKKFYRCVDDGKGGYTKYNFTCGAGTVWNQEILACDHESDDKSCLSIGSGPTEGSGSQSESTTNVPLSEITTPTFSSTTASNQGTDKTDPPASIPSDKCTSEGFFAHPHDCKKFVRCVSNGDGGHTRYEFSCGEGTVWVQEIQTCDHDNGKTSCSVQNESNTKPDDHGSSSTTESGSTSSTETHTAIKEDDEYPTTKQPSNTDKCTSEGYFANKNDCRKFYRCVANGDGGYTKHDFVCGEGTAWDSNVDTCNHINDVASCSEISKEESHTQEPMRDEEVTETTEGMSSTTKGTTSSSESSEVSESGSGSNDNCKSEGYYGNSKDCRKFYRCVDDGKGGLTKYDFTCGEGTIWDQDITNCNHPQDVTNPSCVSGGEGEHSQTSSTSSTTSSTTSSPESTSLSSGTSESSSQSSSNCSQEESSTKPASSKDISCEKAGYYTNPNDCKKFYRCVDWDGDGKRFSVYHFECGEGTIWDPALDTCNHEESVYPPRDCSQTQAQTESSSEGVTTTKHEETTTQETTTSEQTTTQEPTTSDQITTEKEKTTTQESTTSKQTTTQLSTTSEETTTQQSTTSEQTTTQQSTTSEQTTTQQSTTSEQSTTQQTTTSEQTTSEQPITQKPTTSEQTTTQQSTTSELTTTQQSTTSVQTTQESTTSEQTTQEPMTSEQTTQESTTSEQITQEPTSEQTTEQTTTQESITSEQSTTAQTSEQTESSTIESATESTTSQETGSTTEQSSTTTEGEQESTTQSSPPGKECPDTEDDQYLYVCPTSFRRHPKYCNMFYQCTEDDDTHEVKIATFKCPNNTIYDESKTQCVDEKKADKKCDGEIMRRHRFQRLNRDSKEPITVDEENKSCPSVGYYAFEKNIECSNGFLKCEKSKSGTLRGYVHQCPEGYLFWTISKRCELAENIRDCKRSGNDWKARWNIPVDRKNVAF</sequence>
<feature type="compositionally biased region" description="Basic and acidic residues" evidence="6">
    <location>
        <begin position="1236"/>
        <end position="1250"/>
    </location>
</feature>
<feature type="chain" id="PRO_5005573012" description="Chitin-binding type-2 domain-containing protein" evidence="7">
    <location>
        <begin position="20"/>
        <end position="1906"/>
    </location>
</feature>
<feature type="domain" description="Chitin-binding type-2" evidence="8">
    <location>
        <begin position="632"/>
        <end position="692"/>
    </location>
</feature>
<feature type="compositionally biased region" description="Low complexity" evidence="6">
    <location>
        <begin position="1466"/>
        <end position="1481"/>
    </location>
</feature>
<feature type="domain" description="Chitin-binding type-2" evidence="8">
    <location>
        <begin position="238"/>
        <end position="300"/>
    </location>
</feature>
<feature type="compositionally biased region" description="Low complexity" evidence="6">
    <location>
        <begin position="1518"/>
        <end position="1586"/>
    </location>
</feature>
<feature type="compositionally biased region" description="Low complexity" evidence="6">
    <location>
        <begin position="1142"/>
        <end position="1157"/>
    </location>
</feature>
<feature type="compositionally biased region" description="Low complexity" evidence="6">
    <location>
        <begin position="566"/>
        <end position="577"/>
    </location>
</feature>
<feature type="domain" description="Chitin-binding type-2" evidence="8">
    <location>
        <begin position="1823"/>
        <end position="1886"/>
    </location>
</feature>
<dbReference type="SMART" id="SM00494">
    <property type="entry name" value="ChtBD2"/>
    <property type="match status" value="13"/>
</dbReference>
<feature type="domain" description="Chitin-binding type-2" evidence="8">
    <location>
        <begin position="1402"/>
        <end position="1467"/>
    </location>
</feature>
<feature type="region of interest" description="Disordered" evidence="6">
    <location>
        <begin position="1126"/>
        <end position="1178"/>
    </location>
</feature>
<dbReference type="SUPFAM" id="SSF57625">
    <property type="entry name" value="Invertebrate chitin-binding proteins"/>
    <property type="match status" value="13"/>
</dbReference>
<feature type="region of interest" description="Disordered" evidence="6">
    <location>
        <begin position="808"/>
        <end position="857"/>
    </location>
</feature>
<dbReference type="GO" id="GO:0008061">
    <property type="term" value="F:chitin binding"/>
    <property type="evidence" value="ECO:0007669"/>
    <property type="project" value="UniProtKB-KW"/>
</dbReference>
<dbReference type="STRING" id="104452.A0A0L7L3H9"/>
<evidence type="ECO:0000256" key="2">
    <source>
        <dbReference type="ARBA" id="ARBA00022729"/>
    </source>
</evidence>
<feature type="compositionally biased region" description="Polar residues" evidence="6">
    <location>
        <begin position="513"/>
        <end position="526"/>
    </location>
</feature>
<feature type="compositionally biased region" description="Low complexity" evidence="6">
    <location>
        <begin position="1021"/>
        <end position="1036"/>
    </location>
</feature>
<evidence type="ECO:0000256" key="4">
    <source>
        <dbReference type="ARBA" id="ARBA00023157"/>
    </source>
</evidence>
<reference evidence="9 10" key="1">
    <citation type="journal article" date="2015" name="Genome Biol. Evol.">
        <title>The genome of winter moth (Operophtera brumata) provides a genomic perspective on sexual dimorphism and phenology.</title>
        <authorList>
            <person name="Derks M.F."/>
            <person name="Smit S."/>
            <person name="Salis L."/>
            <person name="Schijlen E."/>
            <person name="Bossers A."/>
            <person name="Mateman C."/>
            <person name="Pijl A.S."/>
            <person name="de Ridder D."/>
            <person name="Groenen M.A."/>
            <person name="Visser M.E."/>
            <person name="Megens H.J."/>
        </authorList>
    </citation>
    <scope>NUCLEOTIDE SEQUENCE [LARGE SCALE GENOMIC DNA]</scope>
    <source>
        <strain evidence="9">WM2013NL</strain>
        <tissue evidence="9">Head and thorax</tissue>
    </source>
</reference>
<feature type="domain" description="Chitin-binding type-2" evidence="8">
    <location>
        <begin position="744"/>
        <end position="804"/>
    </location>
</feature>
<evidence type="ECO:0000313" key="9">
    <source>
        <dbReference type="EMBL" id="KOB70017.1"/>
    </source>
</evidence>
<dbReference type="EMBL" id="JTDY01003171">
    <property type="protein sequence ID" value="KOB70017.1"/>
    <property type="molecule type" value="Genomic_DNA"/>
</dbReference>
<evidence type="ECO:0000256" key="3">
    <source>
        <dbReference type="ARBA" id="ARBA00022737"/>
    </source>
</evidence>
<feature type="compositionally biased region" description="Polar residues" evidence="6">
    <location>
        <begin position="1168"/>
        <end position="1177"/>
    </location>
</feature>
<evidence type="ECO:0000313" key="10">
    <source>
        <dbReference type="Proteomes" id="UP000037510"/>
    </source>
</evidence>
<keyword evidence="2 7" id="KW-0732">Signal</keyword>
<feature type="compositionally biased region" description="Low complexity" evidence="6">
    <location>
        <begin position="1593"/>
        <end position="1722"/>
    </location>
</feature>
<feature type="region of interest" description="Disordered" evidence="6">
    <location>
        <begin position="352"/>
        <end position="393"/>
    </location>
</feature>
<feature type="compositionally biased region" description="Low complexity" evidence="6">
    <location>
        <begin position="1255"/>
        <end position="1282"/>
    </location>
</feature>
<feature type="compositionally biased region" description="Polar residues" evidence="6">
    <location>
        <begin position="719"/>
        <end position="741"/>
    </location>
</feature>
<dbReference type="PANTHER" id="PTHR23301">
    <property type="entry name" value="CHITIN BINDING PERITROPHIN-A"/>
    <property type="match status" value="1"/>
</dbReference>
<comment type="caution">
    <text evidence="9">The sequence shown here is derived from an EMBL/GenBank/DDBJ whole genome shotgun (WGS) entry which is preliminary data.</text>
</comment>
<evidence type="ECO:0000259" key="8">
    <source>
        <dbReference type="PROSITE" id="PS50940"/>
    </source>
</evidence>
<gene>
    <name evidence="9" type="ORF">OBRU01_10251</name>
</gene>
<feature type="compositionally biased region" description="Low complexity" evidence="6">
    <location>
        <begin position="1489"/>
        <end position="1509"/>
    </location>
</feature>
<feature type="compositionally biased region" description="Polar residues" evidence="6">
    <location>
        <begin position="808"/>
        <end position="824"/>
    </location>
</feature>
<feature type="domain" description="Chitin-binding type-2" evidence="8">
    <location>
        <begin position="452"/>
        <end position="512"/>
    </location>
</feature>
<dbReference type="PROSITE" id="PS50940">
    <property type="entry name" value="CHIT_BIND_II"/>
    <property type="match status" value="13"/>
</dbReference>
<feature type="domain" description="Chitin-binding type-2" evidence="8">
    <location>
        <begin position="959"/>
        <end position="1019"/>
    </location>
</feature>
<keyword evidence="4" id="KW-1015">Disulfide bond</keyword>
<dbReference type="Gene3D" id="2.170.140.10">
    <property type="entry name" value="Chitin binding domain"/>
    <property type="match status" value="13"/>
</dbReference>
<evidence type="ECO:0000256" key="6">
    <source>
        <dbReference type="SAM" id="MobiDB-lite"/>
    </source>
</evidence>
<evidence type="ECO:0000256" key="1">
    <source>
        <dbReference type="ARBA" id="ARBA00022669"/>
    </source>
</evidence>